<evidence type="ECO:0000313" key="3">
    <source>
        <dbReference type="Proteomes" id="UP001501598"/>
    </source>
</evidence>
<evidence type="ECO:0000313" key="2">
    <source>
        <dbReference type="EMBL" id="GAA4542719.1"/>
    </source>
</evidence>
<evidence type="ECO:0000256" key="1">
    <source>
        <dbReference type="SAM" id="Phobius"/>
    </source>
</evidence>
<evidence type="ECO:0008006" key="4">
    <source>
        <dbReference type="Google" id="ProtNLM"/>
    </source>
</evidence>
<dbReference type="EMBL" id="BAABGT010000025">
    <property type="protein sequence ID" value="GAA4542719.1"/>
    <property type="molecule type" value="Genomic_DNA"/>
</dbReference>
<keyword evidence="1" id="KW-0812">Transmembrane</keyword>
<keyword evidence="3" id="KW-1185">Reference proteome</keyword>
<protein>
    <recommendedName>
        <fullName evidence="4">DUF2207 domain-containing protein</fullName>
    </recommendedName>
</protein>
<feature type="transmembrane region" description="Helical" evidence="1">
    <location>
        <begin position="26"/>
        <end position="45"/>
    </location>
</feature>
<sequence>MLRVLGAVLLVVLAFSLVGAVFEFLAWALAVGAVIFGCVVVWSLLSRDRPRTGR</sequence>
<comment type="caution">
    <text evidence="2">The sequence shown here is derived from an EMBL/GenBank/DDBJ whole genome shotgun (WGS) entry which is preliminary data.</text>
</comment>
<keyword evidence="1" id="KW-1133">Transmembrane helix</keyword>
<proteinExistence type="predicted"/>
<keyword evidence="1" id="KW-0472">Membrane</keyword>
<organism evidence="2 3">
    <name type="scientific">Pseudonocardia xishanensis</name>
    <dbReference type="NCBI Taxonomy" id="630995"/>
    <lineage>
        <taxon>Bacteria</taxon>
        <taxon>Bacillati</taxon>
        <taxon>Actinomycetota</taxon>
        <taxon>Actinomycetes</taxon>
        <taxon>Pseudonocardiales</taxon>
        <taxon>Pseudonocardiaceae</taxon>
        <taxon>Pseudonocardia</taxon>
    </lineage>
</organism>
<reference evidence="3" key="1">
    <citation type="journal article" date="2019" name="Int. J. Syst. Evol. Microbiol.">
        <title>The Global Catalogue of Microorganisms (GCM) 10K type strain sequencing project: providing services to taxonomists for standard genome sequencing and annotation.</title>
        <authorList>
            <consortium name="The Broad Institute Genomics Platform"/>
            <consortium name="The Broad Institute Genome Sequencing Center for Infectious Disease"/>
            <person name="Wu L."/>
            <person name="Ma J."/>
        </authorList>
    </citation>
    <scope>NUCLEOTIDE SEQUENCE [LARGE SCALE GENOMIC DNA]</scope>
    <source>
        <strain evidence="3">JCM 17906</strain>
    </source>
</reference>
<dbReference type="Proteomes" id="UP001501598">
    <property type="component" value="Unassembled WGS sequence"/>
</dbReference>
<name>A0ABP8RNL4_9PSEU</name>
<accession>A0ABP8RNL4</accession>
<dbReference type="RefSeq" id="WP_345414722.1">
    <property type="nucleotide sequence ID" value="NZ_BAABGT010000025.1"/>
</dbReference>
<gene>
    <name evidence="2" type="ORF">GCM10023175_18480</name>
</gene>